<reference evidence="1" key="1">
    <citation type="submission" date="2002-04" db="EMBL/GenBank/DDBJ databases">
        <title>Regulation of sporulation by Phr-like oligopeptide in Bacillus thuringiensis.</title>
        <authorList>
            <person name="Lee S.-J."/>
            <person name="Park S.-Y."/>
            <person name="Yum D.-Y."/>
            <person name="Lee J.-K."/>
        </authorList>
    </citation>
    <scope>NUCLEOTIDE SEQUENCE</scope>
    <source>
        <strain evidence="1">HD12</strain>
    </source>
</reference>
<dbReference type="SUPFAM" id="SSF48452">
    <property type="entry name" value="TPR-like"/>
    <property type="match status" value="1"/>
</dbReference>
<organism evidence="1">
    <name type="scientific">Bacillus thuringiensis subsp. morrisoni</name>
    <dbReference type="NCBI Taxonomy" id="1441"/>
    <lineage>
        <taxon>Bacteria</taxon>
        <taxon>Bacillati</taxon>
        <taxon>Bacillota</taxon>
        <taxon>Bacilli</taxon>
        <taxon>Bacillales</taxon>
        <taxon>Bacillaceae</taxon>
        <taxon>Bacillus</taxon>
        <taxon>Bacillus cereus group</taxon>
    </lineage>
</organism>
<evidence type="ECO:0000313" key="1">
    <source>
        <dbReference type="EMBL" id="AAM51166.1"/>
    </source>
</evidence>
<dbReference type="Gene3D" id="1.25.40.10">
    <property type="entry name" value="Tetratricopeptide repeat domain"/>
    <property type="match status" value="1"/>
</dbReference>
<dbReference type="InterPro" id="IPR011990">
    <property type="entry name" value="TPR-like_helical_dom_sf"/>
</dbReference>
<name>Q83YK9_BACTM</name>
<dbReference type="AlphaFoldDB" id="Q83YK9"/>
<dbReference type="SMART" id="SM00028">
    <property type="entry name" value="TPR"/>
    <property type="match status" value="4"/>
</dbReference>
<dbReference type="Pfam" id="PF13424">
    <property type="entry name" value="TPR_12"/>
    <property type="match status" value="1"/>
</dbReference>
<sequence>MEIYTNRVRGLNMNVQTVSKGEITNLLNNWYQSIISQHVLKSTNYKKEIDNKIHQIEEDQNILIYYSLLDFRYKLLTHDIKNYKDSLEKIDCIPDQADNFLKYYHYFFKAIYSINMGDYTSAKEQYEKAETLLKDIPDELEIAEFNYMFGSFHYHIYQPLPAIKYTTKAKELFSKHPGYEIKVAACNNTLGLACTSLGQYESAEEHFLTALNTFNKHDEDKLSAKVKHNLGLLYADQNLSELAIKYLNGSIVNNQKTLFLLAQEYFKLNDTNAVRLHIENGLKISNEEYTHHFNILKGLNDNISTDELEDIILAGISYFKKEELWKYVKNYSAVLGNKFYELKSYEKASKYLHMTNEADKKASEKGALK</sequence>
<proteinExistence type="predicted"/>
<dbReference type="EMBL" id="AY101361">
    <property type="protein sequence ID" value="AAM51166.1"/>
    <property type="molecule type" value="Genomic_DNA"/>
</dbReference>
<accession>Q83YK9</accession>
<dbReference type="Pfam" id="PF13181">
    <property type="entry name" value="TPR_8"/>
    <property type="match status" value="1"/>
</dbReference>
<dbReference type="InterPro" id="IPR019734">
    <property type="entry name" value="TPR_rpt"/>
</dbReference>
<dbReference type="Pfam" id="PF18801">
    <property type="entry name" value="RapH_N"/>
    <property type="match status" value="1"/>
</dbReference>
<protein>
    <submittedName>
        <fullName evidence="1">RapD</fullName>
    </submittedName>
</protein>